<accession>A0A4R9M2C5</accession>
<evidence type="ECO:0000313" key="2">
    <source>
        <dbReference type="Proteomes" id="UP000298058"/>
    </source>
</evidence>
<organism evidence="1 2">
    <name type="scientific">Leptospira idonii</name>
    <dbReference type="NCBI Taxonomy" id="1193500"/>
    <lineage>
        <taxon>Bacteria</taxon>
        <taxon>Pseudomonadati</taxon>
        <taxon>Spirochaetota</taxon>
        <taxon>Spirochaetia</taxon>
        <taxon>Leptospirales</taxon>
        <taxon>Leptospiraceae</taxon>
        <taxon>Leptospira</taxon>
    </lineage>
</organism>
<dbReference type="EMBL" id="RQHW01000015">
    <property type="protein sequence ID" value="TGN20262.1"/>
    <property type="molecule type" value="Genomic_DNA"/>
</dbReference>
<comment type="caution">
    <text evidence="1">The sequence shown here is derived from an EMBL/GenBank/DDBJ whole genome shotgun (WGS) entry which is preliminary data.</text>
</comment>
<gene>
    <name evidence="1" type="ORF">EHS15_04825</name>
</gene>
<sequence length="208" mass="23986">MCTEDKQDTPLIKIKLIANGDLEINGELVKKTEIKDFINDIAEPNKFSFVLMREFPSSKTSLKEVFESIEKITPNVYLATEDDYPGDQIKFLEIEESPLNFRFYYNAHEGIFYSDMKNNKTLKSNEKIPLHLLKSIELLIDSNRILDLKSKNEDSAFSPKTLKLNGIHLRIITNNDSSFQYFGNDVNLYGFKTGIKSIIENNFKSLKN</sequence>
<reference evidence="1" key="1">
    <citation type="journal article" date="2019" name="PLoS Negl. Trop. Dis.">
        <title>Revisiting the worldwide diversity of Leptospira species in the environment.</title>
        <authorList>
            <person name="Vincent A.T."/>
            <person name="Schiettekatte O."/>
            <person name="Bourhy P."/>
            <person name="Veyrier F.J."/>
            <person name="Picardeau M."/>
        </authorList>
    </citation>
    <scope>NUCLEOTIDE SEQUENCE [LARGE SCALE GENOMIC DNA]</scope>
    <source>
        <strain evidence="1">201300427</strain>
    </source>
</reference>
<dbReference type="AlphaFoldDB" id="A0A4R9M2C5"/>
<protein>
    <submittedName>
        <fullName evidence="1">Uncharacterized protein</fullName>
    </submittedName>
</protein>
<evidence type="ECO:0000313" key="1">
    <source>
        <dbReference type="EMBL" id="TGN20262.1"/>
    </source>
</evidence>
<keyword evidence="2" id="KW-1185">Reference proteome</keyword>
<proteinExistence type="predicted"/>
<name>A0A4R9M2C5_9LEPT</name>
<dbReference type="Proteomes" id="UP000298058">
    <property type="component" value="Unassembled WGS sequence"/>
</dbReference>